<dbReference type="InterPro" id="IPR035500">
    <property type="entry name" value="NHR-like_dom_sf"/>
</dbReference>
<organism evidence="9">
    <name type="scientific">Medioppia subpectinata</name>
    <dbReference type="NCBI Taxonomy" id="1979941"/>
    <lineage>
        <taxon>Eukaryota</taxon>
        <taxon>Metazoa</taxon>
        <taxon>Ecdysozoa</taxon>
        <taxon>Arthropoda</taxon>
        <taxon>Chelicerata</taxon>
        <taxon>Arachnida</taxon>
        <taxon>Acari</taxon>
        <taxon>Acariformes</taxon>
        <taxon>Sarcoptiformes</taxon>
        <taxon>Oribatida</taxon>
        <taxon>Brachypylina</taxon>
        <taxon>Oppioidea</taxon>
        <taxon>Oppiidae</taxon>
        <taxon>Medioppia</taxon>
    </lineage>
</organism>
<evidence type="ECO:0000313" key="10">
    <source>
        <dbReference type="Proteomes" id="UP000759131"/>
    </source>
</evidence>
<dbReference type="Pfam" id="PF00105">
    <property type="entry name" value="zf-C4"/>
    <property type="match status" value="1"/>
</dbReference>
<evidence type="ECO:0000313" key="9">
    <source>
        <dbReference type="EMBL" id="CAD7624404.1"/>
    </source>
</evidence>
<dbReference type="SUPFAM" id="SSF48508">
    <property type="entry name" value="Nuclear receptor ligand-binding domain"/>
    <property type="match status" value="1"/>
</dbReference>
<dbReference type="EMBL" id="CAJPIZ010002298">
    <property type="protein sequence ID" value="CAG2104834.1"/>
    <property type="molecule type" value="Genomic_DNA"/>
</dbReference>
<proteinExistence type="predicted"/>
<dbReference type="Proteomes" id="UP000759131">
    <property type="component" value="Unassembled WGS sequence"/>
</dbReference>
<name>A0A7R9PXI3_9ACAR</name>
<dbReference type="GO" id="GO:0003700">
    <property type="term" value="F:DNA-binding transcription factor activity"/>
    <property type="evidence" value="ECO:0007669"/>
    <property type="project" value="InterPro"/>
</dbReference>
<dbReference type="GO" id="GO:0008270">
    <property type="term" value="F:zinc ion binding"/>
    <property type="evidence" value="ECO:0007669"/>
    <property type="project" value="UniProtKB-KW"/>
</dbReference>
<keyword evidence="1" id="KW-0479">Metal-binding</keyword>
<dbReference type="EMBL" id="OC856873">
    <property type="protein sequence ID" value="CAD7624404.1"/>
    <property type="molecule type" value="Genomic_DNA"/>
</dbReference>
<evidence type="ECO:0000259" key="8">
    <source>
        <dbReference type="Pfam" id="PF00105"/>
    </source>
</evidence>
<evidence type="ECO:0000256" key="2">
    <source>
        <dbReference type="ARBA" id="ARBA00022771"/>
    </source>
</evidence>
<sequence length="168" mass="19621">MCRLSYGALTCESCRVFFGRNVNRIQGFFHTNEEREQMVKYSDQNQTINNEITTISKTSTPSGINWVLDMISDPVVRPTSEANTIPEIIRDSKSAVKMDLDVLKLGKLSIYDGQRNFMFKLNQEYNHDTNLMDLLTVIVLFNPNRPDLRHRDIINLQRQTYIYLLQRI</sequence>
<dbReference type="Gene3D" id="1.10.565.10">
    <property type="entry name" value="Retinoid X Receptor"/>
    <property type="match status" value="1"/>
</dbReference>
<protein>
    <recommendedName>
        <fullName evidence="8">Nuclear receptor domain-containing protein</fullName>
    </recommendedName>
</protein>
<keyword evidence="5" id="KW-0238">DNA-binding</keyword>
<evidence type="ECO:0000256" key="6">
    <source>
        <dbReference type="ARBA" id="ARBA00023163"/>
    </source>
</evidence>
<evidence type="ECO:0000256" key="1">
    <source>
        <dbReference type="ARBA" id="ARBA00022723"/>
    </source>
</evidence>
<keyword evidence="6" id="KW-0804">Transcription</keyword>
<keyword evidence="7" id="KW-0675">Receptor</keyword>
<dbReference type="GO" id="GO:0043565">
    <property type="term" value="F:sequence-specific DNA binding"/>
    <property type="evidence" value="ECO:0007669"/>
    <property type="project" value="InterPro"/>
</dbReference>
<reference evidence="9" key="1">
    <citation type="submission" date="2020-11" db="EMBL/GenBank/DDBJ databases">
        <authorList>
            <person name="Tran Van P."/>
        </authorList>
    </citation>
    <scope>NUCLEOTIDE SEQUENCE</scope>
</reference>
<keyword evidence="2" id="KW-0863">Zinc-finger</keyword>
<evidence type="ECO:0000256" key="4">
    <source>
        <dbReference type="ARBA" id="ARBA00023015"/>
    </source>
</evidence>
<dbReference type="AlphaFoldDB" id="A0A7R9PXI3"/>
<dbReference type="OrthoDB" id="6352325at2759"/>
<dbReference type="InterPro" id="IPR001628">
    <property type="entry name" value="Znf_hrmn_rcpt"/>
</dbReference>
<keyword evidence="10" id="KW-1185">Reference proteome</keyword>
<evidence type="ECO:0000256" key="5">
    <source>
        <dbReference type="ARBA" id="ARBA00023125"/>
    </source>
</evidence>
<keyword evidence="3" id="KW-0862">Zinc</keyword>
<gene>
    <name evidence="9" type="ORF">OSB1V03_LOCUS4849</name>
</gene>
<feature type="domain" description="Nuclear receptor" evidence="8">
    <location>
        <begin position="5"/>
        <end position="35"/>
    </location>
</feature>
<keyword evidence="4" id="KW-0805">Transcription regulation</keyword>
<accession>A0A7R9PXI3</accession>
<evidence type="ECO:0000256" key="7">
    <source>
        <dbReference type="ARBA" id="ARBA00023170"/>
    </source>
</evidence>
<evidence type="ECO:0000256" key="3">
    <source>
        <dbReference type="ARBA" id="ARBA00022833"/>
    </source>
</evidence>